<keyword evidence="10" id="KW-0371">Homeobox</keyword>
<evidence type="ECO:0000313" key="10">
    <source>
        <dbReference type="EMBL" id="PWA66700.1"/>
    </source>
</evidence>
<dbReference type="STRING" id="35608.A0A2U1MZL1"/>
<keyword evidence="3 10" id="KW-0238">DNA-binding</keyword>
<dbReference type="EMBL" id="PKPP01003980">
    <property type="protein sequence ID" value="PWA66700.1"/>
    <property type="molecule type" value="Genomic_DNA"/>
</dbReference>
<dbReference type="Proteomes" id="UP000245207">
    <property type="component" value="Unassembled WGS sequence"/>
</dbReference>
<evidence type="ECO:0000259" key="7">
    <source>
        <dbReference type="PROSITE" id="PS50090"/>
    </source>
</evidence>
<dbReference type="InterPro" id="IPR017930">
    <property type="entry name" value="Myb_dom"/>
</dbReference>
<dbReference type="InterPro" id="IPR017884">
    <property type="entry name" value="SANT_dom"/>
</dbReference>
<dbReference type="PROSITE" id="PS51294">
    <property type="entry name" value="HTH_MYB"/>
    <property type="match status" value="1"/>
</dbReference>
<evidence type="ECO:0000259" key="8">
    <source>
        <dbReference type="PROSITE" id="PS51293"/>
    </source>
</evidence>
<keyword evidence="4" id="KW-0804">Transcription</keyword>
<dbReference type="OrthoDB" id="118550at2759"/>
<evidence type="ECO:0000259" key="9">
    <source>
        <dbReference type="PROSITE" id="PS51294"/>
    </source>
</evidence>
<comment type="subcellular location">
    <subcellularLocation>
        <location evidence="1">Nucleus</location>
    </subcellularLocation>
</comment>
<name>A0A2U1MZL1_ARTAN</name>
<dbReference type="GO" id="GO:0010468">
    <property type="term" value="P:regulation of gene expression"/>
    <property type="evidence" value="ECO:0007669"/>
    <property type="project" value="UniProtKB-ARBA"/>
</dbReference>
<dbReference type="PROSITE" id="PS51293">
    <property type="entry name" value="SANT"/>
    <property type="match status" value="1"/>
</dbReference>
<feature type="compositionally biased region" description="Low complexity" evidence="6">
    <location>
        <begin position="169"/>
        <end position="186"/>
    </location>
</feature>
<sequence>MAELKEDHSEGSVTNSVKNDQFTSTDDYSPKVRKPYTITKQRERWTEEEHKKFIEALRLHGRAWRRIEEHVGTKTAVQIRSHAQKYFTKVVRESTSGDACEVKPIEIPPPRPKRKPMHPYPRKLSAPIKTGGHQGRSTSPNSSGSDQENQSPTSVLSAGGSNMFALGDSCSPNTGSGSSPSSPVSSANGAKPGGSSNFESELLPDQENASSPPTIMESCIEEKESSPEVGSIQSLKLFGKTVVVTETQRPSSTNEVVDQPEDNFVNFVPQNLMPISSLPCGAPVYYMQFLDENSGASSSVTPLWGLYGGVSYPVAQPCNPVVPIKESGSGIQNGGSLTGSNTSDTESSGLKEEEKKPVIGSERSAFTRQQNKGGNKEKEKCVKGFVPYKRCIAQRENNPSGEEREEQRDLWPNTLLPLHGKCGVSGVVCVLKSGFKLNGQMIFVHLMNHSMLRKHRKESKDYNKCSCTITEQQVCYRLYPYPDISKKYLDSHKIQQAVSNKLAKAIPVEGTQPLVPDDRLTHEHSTVTSNNGFVGLTTECHHVNAIHYGASSSNIGSSTLQVPYLSNLVMDGPQSSTSALQTPSEDYQEVAVTAAPDTLFHNPRHLILDMAQHANSAHFLPVQVTAVDGSISTFVTSNSVPEPSIIASQAGPSKDALDTHETASCSYNPGTTQPEAMASARRRSRAQRTHMMDANTSPVHGPVAPPQREGAPSDYMCFDRCDKVCQHCHALFWLKEKKAGMPASAAPQYKKCCAGRGPYVFRVSGQIYHWIGGFCPPGDDTPRFLQMYVYDTDHEIKNRLSHFDPHKRGVLREDVIEGLIRFLNDNNALVRLFRTARDKLLEADIPNFQIRLFGVVGASQYELPTADTIGAIVYEGGPESMADYDVVIERHSRDPESVNKLHPSYMSLQFLLLFIYGEEGYHLNLTLRNLGGSDAQEEKKMTMRVYYAYQLKMALTGDVDTASKVAIPATPQRSVAYFTDLNPADNSKFIEARVYRKWTAMKVPSLIPTGFSCILLDKKTIIALQMSHNTIDYRDQLYKLMQIRRRKNVLNMICKQIAFTGFKAFGFEKADSWGKTLDNDITLCFGKHTQIDLLKDDGYNQSNNPTPKLEVQTERLTEWEQERTRNRVPLATLLQIDPNTQQRVLFTQDVMILRIDTTQDWYYQKCDECGGKLRYGFIHGHCHQYGTQPNPEKSYSFRIIVTDGTGNATITCFSPQTEGLIKDINTLLQEVPTKTHKSSHQKYRPWRIHVMFYSSGLLNQRPKVLLHSSCKKLWTICRPFYLHHQKAHHPLL</sequence>
<feature type="domain" description="Myb-like" evidence="7">
    <location>
        <begin position="37"/>
        <end position="87"/>
    </location>
</feature>
<feature type="domain" description="HTH myb-type" evidence="9">
    <location>
        <begin position="37"/>
        <end position="91"/>
    </location>
</feature>
<dbReference type="GO" id="GO:0005634">
    <property type="term" value="C:nucleus"/>
    <property type="evidence" value="ECO:0007669"/>
    <property type="project" value="UniProtKB-SubCell"/>
</dbReference>
<keyword evidence="2" id="KW-0805">Transcription regulation</keyword>
<evidence type="ECO:0000256" key="6">
    <source>
        <dbReference type="SAM" id="MobiDB-lite"/>
    </source>
</evidence>
<evidence type="ECO:0000313" key="11">
    <source>
        <dbReference type="Proteomes" id="UP000245207"/>
    </source>
</evidence>
<dbReference type="SMART" id="SM00717">
    <property type="entry name" value="SANT"/>
    <property type="match status" value="1"/>
</dbReference>
<dbReference type="CDD" id="cd00167">
    <property type="entry name" value="SANT"/>
    <property type="match status" value="1"/>
</dbReference>
<dbReference type="NCBIfam" id="TIGR01557">
    <property type="entry name" value="myb_SHAQKYF"/>
    <property type="match status" value="1"/>
</dbReference>
<dbReference type="PANTHER" id="PTHR45786:SF74">
    <property type="entry name" value="ATP-DEPENDENT DNA HELICASE"/>
    <property type="match status" value="1"/>
</dbReference>
<comment type="caution">
    <text evidence="10">The sequence shown here is derived from an EMBL/GenBank/DDBJ whole genome shotgun (WGS) entry which is preliminary data.</text>
</comment>
<evidence type="ECO:0000256" key="4">
    <source>
        <dbReference type="ARBA" id="ARBA00023163"/>
    </source>
</evidence>
<dbReference type="InterPro" id="IPR012340">
    <property type="entry name" value="NA-bd_OB-fold"/>
</dbReference>
<feature type="compositionally biased region" description="Polar residues" evidence="6">
    <location>
        <begin position="662"/>
        <end position="674"/>
    </location>
</feature>
<accession>A0A2U1MZL1</accession>
<dbReference type="InterPro" id="IPR006447">
    <property type="entry name" value="Myb_dom_plants"/>
</dbReference>
<feature type="compositionally biased region" description="Polar residues" evidence="6">
    <location>
        <begin position="338"/>
        <end position="348"/>
    </location>
</feature>
<feature type="compositionally biased region" description="Polar residues" evidence="6">
    <location>
        <begin position="364"/>
        <end position="373"/>
    </location>
</feature>
<dbReference type="Gene3D" id="2.40.50.140">
    <property type="entry name" value="Nucleic acid-binding proteins"/>
    <property type="match status" value="1"/>
</dbReference>
<reference evidence="10 11" key="1">
    <citation type="journal article" date="2018" name="Mol. Plant">
        <title>The genome of Artemisia annua provides insight into the evolution of Asteraceae family and artemisinin biosynthesis.</title>
        <authorList>
            <person name="Shen Q."/>
            <person name="Zhang L."/>
            <person name="Liao Z."/>
            <person name="Wang S."/>
            <person name="Yan T."/>
            <person name="Shi P."/>
            <person name="Liu M."/>
            <person name="Fu X."/>
            <person name="Pan Q."/>
            <person name="Wang Y."/>
            <person name="Lv Z."/>
            <person name="Lu X."/>
            <person name="Zhang F."/>
            <person name="Jiang W."/>
            <person name="Ma Y."/>
            <person name="Chen M."/>
            <person name="Hao X."/>
            <person name="Li L."/>
            <person name="Tang Y."/>
            <person name="Lv G."/>
            <person name="Zhou Y."/>
            <person name="Sun X."/>
            <person name="Brodelius P.E."/>
            <person name="Rose J.K.C."/>
            <person name="Tang K."/>
        </authorList>
    </citation>
    <scope>NUCLEOTIDE SEQUENCE [LARGE SCALE GENOMIC DNA]</scope>
    <source>
        <strain evidence="11">cv. Huhao1</strain>
        <tissue evidence="10">Leaf</tissue>
    </source>
</reference>
<dbReference type="Gene3D" id="1.10.10.60">
    <property type="entry name" value="Homeodomain-like"/>
    <property type="match status" value="1"/>
</dbReference>
<protein>
    <submittedName>
        <fullName evidence="10">Homeodomain-like protein</fullName>
    </submittedName>
</protein>
<feature type="compositionally biased region" description="Polar residues" evidence="6">
    <location>
        <begin position="11"/>
        <end position="27"/>
    </location>
</feature>
<feature type="region of interest" description="Disordered" evidence="6">
    <location>
        <begin position="97"/>
        <end position="213"/>
    </location>
</feature>
<proteinExistence type="predicted"/>
<keyword evidence="5" id="KW-0539">Nucleus</keyword>
<feature type="compositionally biased region" description="Basic residues" evidence="6">
    <location>
        <begin position="111"/>
        <end position="121"/>
    </location>
</feature>
<dbReference type="Pfam" id="PF00249">
    <property type="entry name" value="Myb_DNA-binding"/>
    <property type="match status" value="1"/>
</dbReference>
<keyword evidence="11" id="KW-1185">Reference proteome</keyword>
<feature type="domain" description="SANT" evidence="8">
    <location>
        <begin position="40"/>
        <end position="91"/>
    </location>
</feature>
<feature type="compositionally biased region" description="Basic and acidic residues" evidence="6">
    <location>
        <begin position="1"/>
        <end position="10"/>
    </location>
</feature>
<dbReference type="InterPro" id="IPR009057">
    <property type="entry name" value="Homeodomain-like_sf"/>
</dbReference>
<gene>
    <name evidence="10" type="ORF">CTI12_AA301840</name>
</gene>
<feature type="region of interest" description="Disordered" evidence="6">
    <location>
        <begin position="649"/>
        <end position="708"/>
    </location>
</feature>
<feature type="compositionally biased region" description="Polar residues" evidence="6">
    <location>
        <begin position="135"/>
        <end position="160"/>
    </location>
</feature>
<dbReference type="SUPFAM" id="SSF50249">
    <property type="entry name" value="Nucleic acid-binding proteins"/>
    <property type="match status" value="1"/>
</dbReference>
<evidence type="ECO:0000256" key="3">
    <source>
        <dbReference type="ARBA" id="ARBA00023125"/>
    </source>
</evidence>
<dbReference type="GO" id="GO:0003677">
    <property type="term" value="F:DNA binding"/>
    <property type="evidence" value="ECO:0007669"/>
    <property type="project" value="UniProtKB-KW"/>
</dbReference>
<evidence type="ECO:0000256" key="1">
    <source>
        <dbReference type="ARBA" id="ARBA00004123"/>
    </source>
</evidence>
<dbReference type="InterPro" id="IPR001005">
    <property type="entry name" value="SANT/Myb"/>
</dbReference>
<dbReference type="PROSITE" id="PS50090">
    <property type="entry name" value="MYB_LIKE"/>
    <property type="match status" value="1"/>
</dbReference>
<evidence type="ECO:0000256" key="5">
    <source>
        <dbReference type="ARBA" id="ARBA00023242"/>
    </source>
</evidence>
<dbReference type="SUPFAM" id="SSF46689">
    <property type="entry name" value="Homeodomain-like"/>
    <property type="match status" value="1"/>
</dbReference>
<dbReference type="PANTHER" id="PTHR45786">
    <property type="entry name" value="DNA BINDING PROTEIN-LIKE"/>
    <property type="match status" value="1"/>
</dbReference>
<organism evidence="10 11">
    <name type="scientific">Artemisia annua</name>
    <name type="common">Sweet wormwood</name>
    <dbReference type="NCBI Taxonomy" id="35608"/>
    <lineage>
        <taxon>Eukaryota</taxon>
        <taxon>Viridiplantae</taxon>
        <taxon>Streptophyta</taxon>
        <taxon>Embryophyta</taxon>
        <taxon>Tracheophyta</taxon>
        <taxon>Spermatophyta</taxon>
        <taxon>Magnoliopsida</taxon>
        <taxon>eudicotyledons</taxon>
        <taxon>Gunneridae</taxon>
        <taxon>Pentapetalae</taxon>
        <taxon>asterids</taxon>
        <taxon>campanulids</taxon>
        <taxon>Asterales</taxon>
        <taxon>Asteraceae</taxon>
        <taxon>Asteroideae</taxon>
        <taxon>Anthemideae</taxon>
        <taxon>Artemisiinae</taxon>
        <taxon>Artemisia</taxon>
    </lineage>
</organism>
<feature type="region of interest" description="Disordered" evidence="6">
    <location>
        <begin position="325"/>
        <end position="378"/>
    </location>
</feature>
<dbReference type="FunFam" id="1.10.10.60:FF:000023">
    <property type="entry name" value="protein REVEILLE 6 isoform X1"/>
    <property type="match status" value="1"/>
</dbReference>
<evidence type="ECO:0000256" key="2">
    <source>
        <dbReference type="ARBA" id="ARBA00023015"/>
    </source>
</evidence>
<feature type="region of interest" description="Disordered" evidence="6">
    <location>
        <begin position="1"/>
        <end position="35"/>
    </location>
</feature>